<evidence type="ECO:0000313" key="5">
    <source>
        <dbReference type="Proteomes" id="UP000593567"/>
    </source>
</evidence>
<evidence type="ECO:0000256" key="1">
    <source>
        <dbReference type="ARBA" id="ARBA00022490"/>
    </source>
</evidence>
<feature type="compositionally biased region" description="Polar residues" evidence="2">
    <location>
        <begin position="210"/>
        <end position="221"/>
    </location>
</feature>
<organism evidence="4 5">
    <name type="scientific">Bugula neritina</name>
    <name type="common">Brown bryozoan</name>
    <name type="synonym">Sertularia neritina</name>
    <dbReference type="NCBI Taxonomy" id="10212"/>
    <lineage>
        <taxon>Eukaryota</taxon>
        <taxon>Metazoa</taxon>
        <taxon>Spiralia</taxon>
        <taxon>Lophotrochozoa</taxon>
        <taxon>Bryozoa</taxon>
        <taxon>Gymnolaemata</taxon>
        <taxon>Cheilostomatida</taxon>
        <taxon>Flustrina</taxon>
        <taxon>Buguloidea</taxon>
        <taxon>Bugulidae</taxon>
        <taxon>Bugula</taxon>
    </lineage>
</organism>
<dbReference type="Pfam" id="PF00443">
    <property type="entry name" value="UCH"/>
    <property type="match status" value="1"/>
</dbReference>
<dbReference type="AlphaFoldDB" id="A0A7J7IZ34"/>
<dbReference type="GO" id="GO:0016579">
    <property type="term" value="P:protein deubiquitination"/>
    <property type="evidence" value="ECO:0007669"/>
    <property type="project" value="InterPro"/>
</dbReference>
<dbReference type="OrthoDB" id="6287070at2759"/>
<dbReference type="InterPro" id="IPR013087">
    <property type="entry name" value="Znf_C2H2_type"/>
</dbReference>
<dbReference type="SUPFAM" id="SSF54001">
    <property type="entry name" value="Cysteine proteinases"/>
    <property type="match status" value="1"/>
</dbReference>
<feature type="compositionally biased region" description="Polar residues" evidence="2">
    <location>
        <begin position="37"/>
        <end position="62"/>
    </location>
</feature>
<dbReference type="PANTHER" id="PTHR11830">
    <property type="entry name" value="40S RIBOSOMAL PROTEIN S3A"/>
    <property type="match status" value="1"/>
</dbReference>
<reference evidence="4" key="1">
    <citation type="submission" date="2020-06" db="EMBL/GenBank/DDBJ databases">
        <title>Draft genome of Bugula neritina, a colonial animal packing powerful symbionts and potential medicines.</title>
        <authorList>
            <person name="Rayko M."/>
        </authorList>
    </citation>
    <scope>NUCLEOTIDE SEQUENCE [LARGE SCALE GENOMIC DNA]</scope>
    <source>
        <strain evidence="4">Kwan_BN1</strain>
    </source>
</reference>
<accession>A0A7J7IZ34</accession>
<feature type="compositionally biased region" description="Polar residues" evidence="2">
    <location>
        <begin position="256"/>
        <end position="275"/>
    </location>
</feature>
<dbReference type="Proteomes" id="UP000593567">
    <property type="component" value="Unassembled WGS sequence"/>
</dbReference>
<feature type="region of interest" description="Disordered" evidence="2">
    <location>
        <begin position="19"/>
        <end position="100"/>
    </location>
</feature>
<evidence type="ECO:0000259" key="3">
    <source>
        <dbReference type="PROSITE" id="PS50235"/>
    </source>
</evidence>
<dbReference type="PROSITE" id="PS00028">
    <property type="entry name" value="ZINC_FINGER_C2H2_1"/>
    <property type="match status" value="1"/>
</dbReference>
<sequence length="937" mass="106345">MSSLGRSNVHLSYDQSCYSARQQAGVSGRHSEIGYKASQSAQNRSTAASPMSSIDNSFSGSFDSRRPPLPSRIHQRAEQGYKASQSAQNRSTAASPMSSIDNSFSGSFSVVPPVPSRIHQRAEQGYKASQSAQNRSTAASPMSSIDNSFSGSFDSRRPPLPSRIHQRAEQDVRPKTSYSHQPTDQFETSKDFELQSQKKSFDVRPKDNSSIDGPSINNKINFNFPGHINTSKSHSDTTSRQHSASNYSHPGENANRFHNQVGHHQQPNSKLTDTTTGAEVYRDIYPSDVQENEQYYILGYNDGKNRSTKSSNNPNYLKGYGDGALDAKRIRIQQYSTGCLDGWRRYGGYKNYPASNEEEYLRGFAEGEKSYKDFTRNWSESNIRNYWDGYDQARKVLQTSKGGPESGNDYYLVGYKQGSEDYLLEIEKQQHDDKHSFWTGYDDGLVSHKAADGKLVSDNPEYIRGYQRGLAEAKKPSASSNVSIGDIKDEDLVFRGKVELQMDGTYMTSIVPPYMFRPPGFILPEEGEELEELDNSVEEHVKPPSHIGQYLGPWKGVQGDQNSCYMDASIFAMFAYLTIFDDLVQDKNLVSTGKNENVNNAQSQTLVEHLVSPETKRKIKHILRTQIVNPLRKYGLVSKLAMHGLRKLLDDIGSVQGLRGEEKDPEEFLNLLLVDVLNAEPPILLSNNSDSHLFHLLADKDYNFKFPTVQELLERNCLQEAFKFAKIPPYLIVHLPRFGKDFKMYDMVFPSPELDITELLSGTKQRCVVCSKLAAHECYECYKEQNKISLASFCEDCAKEYHQHEQRNHHKPRHINRTVKQDRRSKVVERGENLDEECIQDAKCELRLAAVLCIETSHYVTFVASNTTKKARWLFFDSMADREDTTNSNIPKVREVVDFRKKLVDAYDDMKTSPDLIRRLVKDGYICFYINPDARSY</sequence>
<feature type="domain" description="USP" evidence="3">
    <location>
        <begin position="555"/>
        <end position="932"/>
    </location>
</feature>
<feature type="region of interest" description="Disordered" evidence="2">
    <location>
        <begin position="119"/>
        <end position="275"/>
    </location>
</feature>
<keyword evidence="5" id="KW-1185">Reference proteome</keyword>
<protein>
    <submittedName>
        <fullName evidence="4">CYLD</fullName>
    </submittedName>
</protein>
<proteinExistence type="predicted"/>
<feature type="compositionally biased region" description="Polar residues" evidence="2">
    <location>
        <begin position="127"/>
        <end position="153"/>
    </location>
</feature>
<dbReference type="PROSITE" id="PS50235">
    <property type="entry name" value="USP_3"/>
    <property type="match status" value="1"/>
</dbReference>
<gene>
    <name evidence="4" type="ORF">EB796_022865</name>
</gene>
<name>A0A7J7IZ34_BUGNE</name>
<dbReference type="InterPro" id="IPR028889">
    <property type="entry name" value="USP"/>
</dbReference>
<comment type="caution">
    <text evidence="4">The sequence shown here is derived from an EMBL/GenBank/DDBJ whole genome shotgun (WGS) entry which is preliminary data.</text>
</comment>
<evidence type="ECO:0000313" key="4">
    <source>
        <dbReference type="EMBL" id="KAF6018816.1"/>
    </source>
</evidence>
<keyword evidence="1" id="KW-0963">Cytoplasm</keyword>
<dbReference type="Gene3D" id="3.90.70.10">
    <property type="entry name" value="Cysteine proteinases"/>
    <property type="match status" value="1"/>
</dbReference>
<dbReference type="InterPro" id="IPR001394">
    <property type="entry name" value="Peptidase_C19_UCH"/>
</dbReference>
<dbReference type="GO" id="GO:0004843">
    <property type="term" value="F:cysteine-type deubiquitinase activity"/>
    <property type="evidence" value="ECO:0007669"/>
    <property type="project" value="InterPro"/>
</dbReference>
<feature type="compositionally biased region" description="Polar residues" evidence="2">
    <location>
        <begin position="82"/>
        <end position="97"/>
    </location>
</feature>
<evidence type="ECO:0000256" key="2">
    <source>
        <dbReference type="SAM" id="MobiDB-lite"/>
    </source>
</evidence>
<feature type="compositionally biased region" description="Basic and acidic residues" evidence="2">
    <location>
        <begin position="199"/>
        <end position="209"/>
    </location>
</feature>
<dbReference type="EMBL" id="VXIV02003273">
    <property type="protein sequence ID" value="KAF6018816.1"/>
    <property type="molecule type" value="Genomic_DNA"/>
</dbReference>
<feature type="compositionally biased region" description="Polar residues" evidence="2">
    <location>
        <begin position="176"/>
        <end position="186"/>
    </location>
</feature>
<dbReference type="InterPro" id="IPR038765">
    <property type="entry name" value="Papain-like_cys_pep_sf"/>
</dbReference>